<dbReference type="SMART" id="SM00382">
    <property type="entry name" value="AAA"/>
    <property type="match status" value="1"/>
</dbReference>
<dbReference type="InterPro" id="IPR028350">
    <property type="entry name" value="DNAC/IstB-like"/>
</dbReference>
<dbReference type="NCBIfam" id="NF038214">
    <property type="entry name" value="IS21_help_AAA"/>
    <property type="match status" value="1"/>
</dbReference>
<accession>A0ABT9NK62</accession>
<name>A0ABT9NK62_9ACTN</name>
<keyword evidence="6" id="KW-1185">Reference proteome</keyword>
<dbReference type="RefSeq" id="WP_281366788.1">
    <property type="nucleotide sequence ID" value="NZ_CCXJ01000651.1"/>
</dbReference>
<comment type="similarity">
    <text evidence="1">Belongs to the IS21/IS1162 putative ATP-binding protein family.</text>
</comment>
<gene>
    <name evidence="5" type="ORF">J2S59_000615</name>
</gene>
<evidence type="ECO:0000313" key="6">
    <source>
        <dbReference type="Proteomes" id="UP001240447"/>
    </source>
</evidence>
<dbReference type="InterPro" id="IPR003593">
    <property type="entry name" value="AAA+_ATPase"/>
</dbReference>
<dbReference type="SUPFAM" id="SSF52540">
    <property type="entry name" value="P-loop containing nucleoside triphosphate hydrolases"/>
    <property type="match status" value="1"/>
</dbReference>
<comment type="caution">
    <text evidence="5">The sequence shown here is derived from an EMBL/GenBank/DDBJ whole genome shotgun (WGS) entry which is preliminary data.</text>
</comment>
<dbReference type="Proteomes" id="UP001240447">
    <property type="component" value="Unassembled WGS sequence"/>
</dbReference>
<dbReference type="InterPro" id="IPR027417">
    <property type="entry name" value="P-loop_NTPase"/>
</dbReference>
<feature type="domain" description="AAA+ ATPase" evidence="4">
    <location>
        <begin position="102"/>
        <end position="233"/>
    </location>
</feature>
<sequence>MKTAPPLPVELEDLLRRLRLPHIRRHAPEVVATAKAQRWEPAEVLKALFAEEVAGRERSALATRRAAAGFPTGKTFEAWDPAVSSIPAPTQQALRTLEWVHRRENLVVCGPSGTGKTFLLEALGHQAVEQGMKVAWFSLEDLGVLLRRHRVDDTVTKAIARVLRADLVIVDDIGLLPVAVDAAEGLYRLVDAAYEKRSIAISSNLHPAGFDELMPKTLATATVDRLLHHAHVCQTSGDSVRLTQALSGPGGEPVGLSTLVGGGHQSLLGRSHGHHRADLVTVSGQVA</sequence>
<dbReference type="CDD" id="cd00009">
    <property type="entry name" value="AAA"/>
    <property type="match status" value="1"/>
</dbReference>
<keyword evidence="2" id="KW-0547">Nucleotide-binding</keyword>
<evidence type="ECO:0000259" key="4">
    <source>
        <dbReference type="SMART" id="SM00382"/>
    </source>
</evidence>
<evidence type="ECO:0000313" key="5">
    <source>
        <dbReference type="EMBL" id="MDP9820806.1"/>
    </source>
</evidence>
<evidence type="ECO:0000256" key="2">
    <source>
        <dbReference type="ARBA" id="ARBA00022741"/>
    </source>
</evidence>
<dbReference type="PIRSF" id="PIRSF003073">
    <property type="entry name" value="DNAC_TnpB_IstB"/>
    <property type="match status" value="1"/>
</dbReference>
<reference evidence="5 6" key="1">
    <citation type="submission" date="2023-07" db="EMBL/GenBank/DDBJ databases">
        <title>Sequencing the genomes of 1000 actinobacteria strains.</title>
        <authorList>
            <person name="Klenk H.-P."/>
        </authorList>
    </citation>
    <scope>NUCLEOTIDE SEQUENCE [LARGE SCALE GENOMIC DNA]</scope>
    <source>
        <strain evidence="5 6">GD13</strain>
    </source>
</reference>
<keyword evidence="3" id="KW-0067">ATP-binding</keyword>
<dbReference type="InterPro" id="IPR002611">
    <property type="entry name" value="IstB_ATP-bd"/>
</dbReference>
<organism evidence="5 6">
    <name type="scientific">Nocardioides massiliensis</name>
    <dbReference type="NCBI Taxonomy" id="1325935"/>
    <lineage>
        <taxon>Bacteria</taxon>
        <taxon>Bacillati</taxon>
        <taxon>Actinomycetota</taxon>
        <taxon>Actinomycetes</taxon>
        <taxon>Propionibacteriales</taxon>
        <taxon>Nocardioidaceae</taxon>
        <taxon>Nocardioides</taxon>
    </lineage>
</organism>
<evidence type="ECO:0000256" key="3">
    <source>
        <dbReference type="ARBA" id="ARBA00022840"/>
    </source>
</evidence>
<protein>
    <submittedName>
        <fullName evidence="5">DNA replication protein DnaC</fullName>
    </submittedName>
</protein>
<dbReference type="Gene3D" id="3.40.50.300">
    <property type="entry name" value="P-loop containing nucleotide triphosphate hydrolases"/>
    <property type="match status" value="1"/>
</dbReference>
<dbReference type="PANTHER" id="PTHR30050">
    <property type="entry name" value="CHROMOSOMAL REPLICATION INITIATOR PROTEIN DNAA"/>
    <property type="match status" value="1"/>
</dbReference>
<proteinExistence type="inferred from homology"/>
<dbReference type="Pfam" id="PF01695">
    <property type="entry name" value="IstB_IS21"/>
    <property type="match status" value="1"/>
</dbReference>
<dbReference type="EMBL" id="JAUSQM010000001">
    <property type="protein sequence ID" value="MDP9820806.1"/>
    <property type="molecule type" value="Genomic_DNA"/>
</dbReference>
<dbReference type="PANTHER" id="PTHR30050:SF4">
    <property type="entry name" value="ATP-BINDING PROTEIN RV3427C IN INSERTION SEQUENCE-RELATED"/>
    <property type="match status" value="1"/>
</dbReference>
<dbReference type="InterPro" id="IPR047661">
    <property type="entry name" value="IstB"/>
</dbReference>
<evidence type="ECO:0000256" key="1">
    <source>
        <dbReference type="ARBA" id="ARBA00008059"/>
    </source>
</evidence>